<organism evidence="3 4">
    <name type="scientific">Uliginosibacterium aquaticum</name>
    <dbReference type="NCBI Taxonomy" id="2731212"/>
    <lineage>
        <taxon>Bacteria</taxon>
        <taxon>Pseudomonadati</taxon>
        <taxon>Pseudomonadota</taxon>
        <taxon>Betaproteobacteria</taxon>
        <taxon>Rhodocyclales</taxon>
        <taxon>Zoogloeaceae</taxon>
        <taxon>Uliginosibacterium</taxon>
    </lineage>
</organism>
<dbReference type="EMBL" id="JABCSC020000001">
    <property type="protein sequence ID" value="NSL53455.1"/>
    <property type="molecule type" value="Genomic_DNA"/>
</dbReference>
<reference evidence="3 4" key="1">
    <citation type="submission" date="2020-06" db="EMBL/GenBank/DDBJ databases">
        <title>Draft genome of Uliginosibacterium sp. IMCC34675.</title>
        <authorList>
            <person name="Song J."/>
        </authorList>
    </citation>
    <scope>NUCLEOTIDE SEQUENCE [LARGE SCALE GENOMIC DNA]</scope>
    <source>
        <strain evidence="3 4">IMCC34675</strain>
    </source>
</reference>
<dbReference type="Proteomes" id="UP000778523">
    <property type="component" value="Unassembled WGS sequence"/>
</dbReference>
<feature type="signal peptide" evidence="1">
    <location>
        <begin position="1"/>
        <end position="21"/>
    </location>
</feature>
<name>A0ABX2IHG4_9RHOO</name>
<evidence type="ECO:0000313" key="4">
    <source>
        <dbReference type="Proteomes" id="UP000778523"/>
    </source>
</evidence>
<comment type="caution">
    <text evidence="3">The sequence shown here is derived from an EMBL/GenBank/DDBJ whole genome shotgun (WGS) entry which is preliminary data.</text>
</comment>
<feature type="domain" description="DUF4124" evidence="2">
    <location>
        <begin position="11"/>
        <end position="47"/>
    </location>
</feature>
<feature type="chain" id="PRO_5045500682" evidence="1">
    <location>
        <begin position="22"/>
        <end position="153"/>
    </location>
</feature>
<evidence type="ECO:0000313" key="3">
    <source>
        <dbReference type="EMBL" id="NSL53455.1"/>
    </source>
</evidence>
<protein>
    <submittedName>
        <fullName evidence="3">Glutaredoxin family protein</fullName>
    </submittedName>
</protein>
<dbReference type="RefSeq" id="WP_170019502.1">
    <property type="nucleotide sequence ID" value="NZ_JABCSC020000001.1"/>
</dbReference>
<gene>
    <name evidence="3" type="ORF">HJ583_000305</name>
</gene>
<evidence type="ECO:0000259" key="2">
    <source>
        <dbReference type="Pfam" id="PF13511"/>
    </source>
</evidence>
<evidence type="ECO:0000256" key="1">
    <source>
        <dbReference type="SAM" id="SignalP"/>
    </source>
</evidence>
<sequence>MKHSKILLVIALLCLAGTAGAEVYRWTDKSGKVHYSDTPPTETEAQTRRLYDSSIEQEKLPYETRRAASRFPLVLLTGEACGEPCKLARDYLGKRKAPFSEKLLKTQEEIDAYKRQLGKAELSVPTLLVGSRVLDGFEPGAWGNELNLAGYPK</sequence>
<accession>A0ABX2IHG4</accession>
<dbReference type="InterPro" id="IPR025392">
    <property type="entry name" value="DUF4124"/>
</dbReference>
<keyword evidence="1" id="KW-0732">Signal</keyword>
<dbReference type="Gene3D" id="3.40.30.10">
    <property type="entry name" value="Glutaredoxin"/>
    <property type="match status" value="1"/>
</dbReference>
<proteinExistence type="predicted"/>
<dbReference type="CDD" id="cd02976">
    <property type="entry name" value="NrdH"/>
    <property type="match status" value="1"/>
</dbReference>
<dbReference type="Pfam" id="PF13511">
    <property type="entry name" value="DUF4124"/>
    <property type="match status" value="1"/>
</dbReference>
<keyword evidence="4" id="KW-1185">Reference proteome</keyword>